<keyword evidence="3 16" id="KW-0813">Transport</keyword>
<sequence>MDTTFWVAVSFVLFIALLVYFAVPRKIISALDKRAESIQQELAEARRLREEAQSILADYQRKQRDAEQEANDIIAQAEREAQAYAQETRKQFEDMLNRRVQMADEKIARAEAQAVAEVRSRAVDASVEAAEQIIAEKLDEDKARALVQQSVEQLKKHGGAH</sequence>
<comment type="subunit">
    <text evidence="15">F-type ATPases have 2 components, F(1) - the catalytic core - and F(0) - the membrane proton channel. F(1) has five subunits: alpha(3), beta(3), gamma(1), delta(1), epsilon(1). F(0) has four main subunits: a(1), b(2) and c(10-14). The alpha and beta chains form an alternating ring which encloses part of the gamma chain. F(1) is attached to F(0) by a central stalk formed by the gamma and epsilon chains, while a peripheral stalk is formed by the delta and b chains.</text>
</comment>
<dbReference type="RefSeq" id="WP_119061195.1">
    <property type="nucleotide sequence ID" value="NZ_QXDF01000001.1"/>
</dbReference>
<feature type="transmembrane region" description="Helical" evidence="16">
    <location>
        <begin position="6"/>
        <end position="23"/>
    </location>
</feature>
<evidence type="ECO:0000256" key="18">
    <source>
        <dbReference type="SAM" id="Coils"/>
    </source>
</evidence>
<dbReference type="PANTHER" id="PTHR33445:SF1">
    <property type="entry name" value="ATP SYNTHASE SUBUNIT B"/>
    <property type="match status" value="1"/>
</dbReference>
<keyword evidence="8 16" id="KW-1133">Transmembrane helix</keyword>
<comment type="similarity">
    <text evidence="2 16 17">Belongs to the ATPase B chain family.</text>
</comment>
<evidence type="ECO:0000256" key="17">
    <source>
        <dbReference type="RuleBase" id="RU003848"/>
    </source>
</evidence>
<comment type="caution">
    <text evidence="19">The sequence shown here is derived from an EMBL/GenBank/DDBJ whole genome shotgun (WGS) entry which is preliminary data.</text>
</comment>
<dbReference type="InterPro" id="IPR050059">
    <property type="entry name" value="ATP_synthase_B_chain"/>
</dbReference>
<protein>
    <recommendedName>
        <fullName evidence="16">ATP synthase subunit b</fullName>
    </recommendedName>
    <alternativeName>
        <fullName evidence="16">ATP synthase F(0) sector subunit b</fullName>
    </alternativeName>
    <alternativeName>
        <fullName evidence="16">ATPase subunit I</fullName>
    </alternativeName>
    <alternativeName>
        <fullName evidence="16">F-type ATPase subunit b</fullName>
        <shortName evidence="16">F-ATPase subunit b</shortName>
    </alternativeName>
</protein>
<dbReference type="EMBL" id="QXDF01000001">
    <property type="protein sequence ID" value="RIA56399.1"/>
    <property type="molecule type" value="Genomic_DNA"/>
</dbReference>
<evidence type="ECO:0000256" key="12">
    <source>
        <dbReference type="ARBA" id="ARBA00025198"/>
    </source>
</evidence>
<dbReference type="InterPro" id="IPR005864">
    <property type="entry name" value="ATP_synth_F0_bsu_bac"/>
</dbReference>
<organism evidence="19 20">
    <name type="scientific">Dichotomicrobium thermohalophilum</name>
    <dbReference type="NCBI Taxonomy" id="933063"/>
    <lineage>
        <taxon>Bacteria</taxon>
        <taxon>Pseudomonadati</taxon>
        <taxon>Pseudomonadota</taxon>
        <taxon>Alphaproteobacteria</taxon>
        <taxon>Hyphomicrobiales</taxon>
        <taxon>Hyphomicrobiaceae</taxon>
        <taxon>Dichotomicrobium</taxon>
    </lineage>
</organism>
<name>A0A397Q7D8_9HYPH</name>
<keyword evidence="4 16" id="KW-1003">Cell membrane</keyword>
<evidence type="ECO:0000256" key="3">
    <source>
        <dbReference type="ARBA" id="ARBA00022448"/>
    </source>
</evidence>
<dbReference type="HAMAP" id="MF_01398">
    <property type="entry name" value="ATP_synth_b_bprime"/>
    <property type="match status" value="1"/>
</dbReference>
<dbReference type="InterPro" id="IPR002146">
    <property type="entry name" value="ATP_synth_b/b'su_bac/chlpt"/>
</dbReference>
<evidence type="ECO:0000256" key="13">
    <source>
        <dbReference type="ARBA" id="ARBA00025614"/>
    </source>
</evidence>
<evidence type="ECO:0000256" key="16">
    <source>
        <dbReference type="HAMAP-Rule" id="MF_01398"/>
    </source>
</evidence>
<dbReference type="OrthoDB" id="8479836at2"/>
<feature type="coiled-coil region" evidence="18">
    <location>
        <begin position="28"/>
        <end position="113"/>
    </location>
</feature>
<dbReference type="Proteomes" id="UP000266273">
    <property type="component" value="Unassembled WGS sequence"/>
</dbReference>
<keyword evidence="18" id="KW-0175">Coiled coil</keyword>
<dbReference type="CDD" id="cd06503">
    <property type="entry name" value="ATP-synt_Fo_b"/>
    <property type="match status" value="1"/>
</dbReference>
<dbReference type="NCBIfam" id="TIGR01144">
    <property type="entry name" value="ATP_synt_b"/>
    <property type="match status" value="1"/>
</dbReference>
<gene>
    <name evidence="16" type="primary">atpF</name>
    <name evidence="19" type="ORF">BXY53_1505</name>
</gene>
<evidence type="ECO:0000256" key="8">
    <source>
        <dbReference type="ARBA" id="ARBA00022989"/>
    </source>
</evidence>
<dbReference type="AlphaFoldDB" id="A0A397Q7D8"/>
<dbReference type="GO" id="GO:0046961">
    <property type="term" value="F:proton-transporting ATPase activity, rotational mechanism"/>
    <property type="evidence" value="ECO:0007669"/>
    <property type="project" value="TreeGrafter"/>
</dbReference>
<comment type="subcellular location">
    <subcellularLocation>
        <location evidence="1">Cell inner membrane</location>
        <topology evidence="1">Single-pass membrane protein</topology>
    </subcellularLocation>
    <subcellularLocation>
        <location evidence="16">Cell membrane</location>
        <topology evidence="16">Single-pass membrane protein</topology>
    </subcellularLocation>
</comment>
<keyword evidence="20" id="KW-1185">Reference proteome</keyword>
<evidence type="ECO:0000256" key="9">
    <source>
        <dbReference type="ARBA" id="ARBA00023065"/>
    </source>
</evidence>
<evidence type="ECO:0000256" key="11">
    <source>
        <dbReference type="ARBA" id="ARBA00023310"/>
    </source>
</evidence>
<evidence type="ECO:0000313" key="20">
    <source>
        <dbReference type="Proteomes" id="UP000266273"/>
    </source>
</evidence>
<keyword evidence="9 16" id="KW-0406">Ion transport</keyword>
<evidence type="ECO:0000256" key="4">
    <source>
        <dbReference type="ARBA" id="ARBA00022475"/>
    </source>
</evidence>
<dbReference type="PANTHER" id="PTHR33445">
    <property type="entry name" value="ATP SYNTHASE SUBUNIT B', CHLOROPLASTIC"/>
    <property type="match status" value="1"/>
</dbReference>
<keyword evidence="7 16" id="KW-0375">Hydrogen ion transport</keyword>
<evidence type="ECO:0000256" key="6">
    <source>
        <dbReference type="ARBA" id="ARBA00022692"/>
    </source>
</evidence>
<keyword evidence="5 16" id="KW-0138">CF(0)</keyword>
<evidence type="ECO:0000256" key="14">
    <source>
        <dbReference type="ARBA" id="ARBA00025830"/>
    </source>
</evidence>
<evidence type="ECO:0000256" key="1">
    <source>
        <dbReference type="ARBA" id="ARBA00004377"/>
    </source>
</evidence>
<comment type="function">
    <text evidence="12 16">F(1)F(0) ATP synthase produces ATP from ADP in the presence of a proton or sodium gradient. F-type ATPases consist of two structural domains, F(1) containing the extramembraneous catalytic core and F(0) containing the membrane proton channel, linked together by a central stalk and a peripheral stalk. During catalysis, ATP synthesis in the catalytic domain of F(1) is coupled via a rotary mechanism of the central stalk subunits to proton translocation.</text>
</comment>
<keyword evidence="6 16" id="KW-0812">Transmembrane</keyword>
<evidence type="ECO:0000313" key="19">
    <source>
        <dbReference type="EMBL" id="RIA56399.1"/>
    </source>
</evidence>
<keyword evidence="11 16" id="KW-0066">ATP synthesis</keyword>
<evidence type="ECO:0000256" key="10">
    <source>
        <dbReference type="ARBA" id="ARBA00023136"/>
    </source>
</evidence>
<comment type="subunit">
    <text evidence="14 16">F-type ATPases have 2 components, F(1) - the catalytic core - and F(0) - the membrane proton channel. F(1) has five subunits: alpha(3), beta(3), gamma(1), delta(1), epsilon(1). F(0) has three main subunits: a(1), b(2) and c(10-14). The alpha and beta chains form an alternating ring which encloses part of the gamma chain. F(1) is attached to F(0) by a central stalk formed by the gamma and epsilon chains, while a peripheral stalk is formed by the delta and b chains.</text>
</comment>
<dbReference type="GO" id="GO:0045259">
    <property type="term" value="C:proton-transporting ATP synthase complex"/>
    <property type="evidence" value="ECO:0007669"/>
    <property type="project" value="UniProtKB-KW"/>
</dbReference>
<proteinExistence type="inferred from homology"/>
<dbReference type="Pfam" id="PF00430">
    <property type="entry name" value="ATP-synt_B"/>
    <property type="match status" value="1"/>
</dbReference>
<reference evidence="19 20" key="1">
    <citation type="submission" date="2018-08" db="EMBL/GenBank/DDBJ databases">
        <title>Genomic Encyclopedia of Archaeal and Bacterial Type Strains, Phase II (KMG-II): from individual species to whole genera.</title>
        <authorList>
            <person name="Goeker M."/>
        </authorList>
    </citation>
    <scope>NUCLEOTIDE SEQUENCE [LARGE SCALE GENOMIC DNA]</scope>
    <source>
        <strain evidence="19 20">DSM 5002</strain>
    </source>
</reference>
<evidence type="ECO:0000256" key="7">
    <source>
        <dbReference type="ARBA" id="ARBA00022781"/>
    </source>
</evidence>
<evidence type="ECO:0000256" key="15">
    <source>
        <dbReference type="ARBA" id="ARBA00026054"/>
    </source>
</evidence>
<accession>A0A397Q7D8</accession>
<evidence type="ECO:0000256" key="5">
    <source>
        <dbReference type="ARBA" id="ARBA00022547"/>
    </source>
</evidence>
<dbReference type="GO" id="GO:0005886">
    <property type="term" value="C:plasma membrane"/>
    <property type="evidence" value="ECO:0007669"/>
    <property type="project" value="UniProtKB-SubCell"/>
</dbReference>
<evidence type="ECO:0000256" key="2">
    <source>
        <dbReference type="ARBA" id="ARBA00005513"/>
    </source>
</evidence>
<dbReference type="GO" id="GO:0046933">
    <property type="term" value="F:proton-transporting ATP synthase activity, rotational mechanism"/>
    <property type="evidence" value="ECO:0007669"/>
    <property type="project" value="UniProtKB-UniRule"/>
</dbReference>
<comment type="function">
    <text evidence="13">Component of the F(0) channel, it forms part of the peripheral stalk, linking F(1) to F(0). The b'-subunit is a diverged and duplicated form of b found in plants and photosynthetic bacteria.</text>
</comment>
<keyword evidence="10 16" id="KW-0472">Membrane</keyword>